<evidence type="ECO:0000313" key="2">
    <source>
        <dbReference type="Proteomes" id="UP000765509"/>
    </source>
</evidence>
<gene>
    <name evidence="1" type="ORF">O181_027078</name>
</gene>
<dbReference type="AlphaFoldDB" id="A0A9Q3CR33"/>
<protein>
    <submittedName>
        <fullName evidence="1">Uncharacterized protein</fullName>
    </submittedName>
</protein>
<organism evidence="1 2">
    <name type="scientific">Austropuccinia psidii MF-1</name>
    <dbReference type="NCBI Taxonomy" id="1389203"/>
    <lineage>
        <taxon>Eukaryota</taxon>
        <taxon>Fungi</taxon>
        <taxon>Dikarya</taxon>
        <taxon>Basidiomycota</taxon>
        <taxon>Pucciniomycotina</taxon>
        <taxon>Pucciniomycetes</taxon>
        <taxon>Pucciniales</taxon>
        <taxon>Sphaerophragmiaceae</taxon>
        <taxon>Austropuccinia</taxon>
    </lineage>
</organism>
<accession>A0A9Q3CR33</accession>
<reference evidence="1" key="1">
    <citation type="submission" date="2021-03" db="EMBL/GenBank/DDBJ databases">
        <title>Draft genome sequence of rust myrtle Austropuccinia psidii MF-1, a brazilian biotype.</title>
        <authorList>
            <person name="Quecine M.C."/>
            <person name="Pachon D.M.R."/>
            <person name="Bonatelli M.L."/>
            <person name="Correr F.H."/>
            <person name="Franceschini L.M."/>
            <person name="Leite T.F."/>
            <person name="Margarido G.R.A."/>
            <person name="Almeida C.A."/>
            <person name="Ferrarezi J.A."/>
            <person name="Labate C.A."/>
        </authorList>
    </citation>
    <scope>NUCLEOTIDE SEQUENCE</scope>
    <source>
        <strain evidence="1">MF-1</strain>
    </source>
</reference>
<name>A0A9Q3CR33_9BASI</name>
<dbReference type="Proteomes" id="UP000765509">
    <property type="component" value="Unassembled WGS sequence"/>
</dbReference>
<proteinExistence type="predicted"/>
<keyword evidence="2" id="KW-1185">Reference proteome</keyword>
<dbReference type="EMBL" id="AVOT02009096">
    <property type="protein sequence ID" value="MBW0487363.1"/>
    <property type="molecule type" value="Genomic_DNA"/>
</dbReference>
<comment type="caution">
    <text evidence="1">The sequence shown here is derived from an EMBL/GenBank/DDBJ whole genome shotgun (WGS) entry which is preliminary data.</text>
</comment>
<evidence type="ECO:0000313" key="1">
    <source>
        <dbReference type="EMBL" id="MBW0487363.1"/>
    </source>
</evidence>
<sequence length="163" mass="17955">MPWPTASQTQPEVCNEAKLTPILRRILLPLCGDDKQAQFSIRKWTKGADRAPRRSTVSWSVPEPEGLIPKLNQMADGRWQPLAQRESAGGLHLTISDSAAGYERRRQPLAGIFIQTRTARPSLIEQESGPNTLSMPTQLGSKPAKNAVLFAARMSSRHFGGDP</sequence>